<keyword evidence="22" id="KW-1185">Reference proteome</keyword>
<dbReference type="InterPro" id="IPR020561">
    <property type="entry name" value="PRibGlycinamid_synth_ATP-grasp"/>
</dbReference>
<feature type="non-terminal residue" evidence="21">
    <location>
        <position position="1"/>
    </location>
</feature>
<evidence type="ECO:0000256" key="13">
    <source>
        <dbReference type="ARBA" id="ARBA00022755"/>
    </source>
</evidence>
<dbReference type="PROSITE" id="PS00373">
    <property type="entry name" value="GART"/>
    <property type="match status" value="1"/>
</dbReference>
<dbReference type="Gene3D" id="3.30.470.20">
    <property type="entry name" value="ATP-grasp fold, B domain"/>
    <property type="match status" value="1"/>
</dbReference>
<dbReference type="GO" id="GO:0046084">
    <property type="term" value="P:adenine biosynthetic process"/>
    <property type="evidence" value="ECO:0007669"/>
    <property type="project" value="TreeGrafter"/>
</dbReference>
<comment type="catalytic activity">
    <reaction evidence="19">
        <text>N(1)-(5-phospho-beta-D-ribosyl)glycinamide + (6R)-10-formyltetrahydrofolate = N(2)-formyl-N(1)-(5-phospho-beta-D-ribosyl)glycinamide + (6S)-5,6,7,8-tetrahydrofolate + H(+)</text>
        <dbReference type="Rhea" id="RHEA:15053"/>
        <dbReference type="ChEBI" id="CHEBI:15378"/>
        <dbReference type="ChEBI" id="CHEBI:57453"/>
        <dbReference type="ChEBI" id="CHEBI:143788"/>
        <dbReference type="ChEBI" id="CHEBI:147286"/>
        <dbReference type="ChEBI" id="CHEBI:195366"/>
        <dbReference type="EC" id="2.1.2.2"/>
    </reaction>
</comment>
<dbReference type="InterPro" id="IPR001555">
    <property type="entry name" value="GART_AS"/>
</dbReference>
<proteinExistence type="inferred from homology"/>
<dbReference type="GO" id="GO:0005524">
    <property type="term" value="F:ATP binding"/>
    <property type="evidence" value="ECO:0007669"/>
    <property type="project" value="UniProtKB-UniRule"/>
</dbReference>
<dbReference type="SMART" id="SM01209">
    <property type="entry name" value="GARS_A"/>
    <property type="match status" value="1"/>
</dbReference>
<dbReference type="FunFam" id="3.40.50.170:FF:000006">
    <property type="entry name" value="Trifunctional purine biosynthetic protein adenosine-3"/>
    <property type="match status" value="1"/>
</dbReference>
<evidence type="ECO:0000256" key="2">
    <source>
        <dbReference type="ARBA" id="ARBA00004686"/>
    </source>
</evidence>
<dbReference type="UniPathway" id="UPA00074">
    <property type="reaction ID" value="UER00125"/>
</dbReference>
<evidence type="ECO:0000256" key="7">
    <source>
        <dbReference type="ARBA" id="ARBA00008696"/>
    </source>
</evidence>
<evidence type="ECO:0000256" key="5">
    <source>
        <dbReference type="ARBA" id="ARBA00007423"/>
    </source>
</evidence>
<dbReference type="PROSITE" id="PS00184">
    <property type="entry name" value="GARS"/>
    <property type="match status" value="1"/>
</dbReference>
<dbReference type="InterPro" id="IPR036921">
    <property type="entry name" value="PurM-like_N_sf"/>
</dbReference>
<dbReference type="InterPro" id="IPR016185">
    <property type="entry name" value="PreATP-grasp_dom_sf"/>
</dbReference>
<evidence type="ECO:0000259" key="20">
    <source>
        <dbReference type="PROSITE" id="PS50975"/>
    </source>
</evidence>
<evidence type="ECO:0000256" key="6">
    <source>
        <dbReference type="ARBA" id="ARBA00008630"/>
    </source>
</evidence>
<dbReference type="GO" id="GO:0004641">
    <property type="term" value="F:phosphoribosylformylglycinamidine cyclo-ligase activity"/>
    <property type="evidence" value="ECO:0007669"/>
    <property type="project" value="UniProtKB-EC"/>
</dbReference>
<comment type="pathway">
    <text evidence="3 19">Purine metabolism; IMP biosynthesis via de novo pathway; N(2)-formyl-N(1)-(5-phospho-D-ribosyl)glycinamide from N(1)-(5-phospho-D-ribosyl)glycinamide (10-formyl THF route): step 1/1.</text>
</comment>
<dbReference type="InterPro" id="IPR037123">
    <property type="entry name" value="PRibGlycinamide_synth_C_sf"/>
</dbReference>
<dbReference type="InterPro" id="IPR020560">
    <property type="entry name" value="PRibGlycinamide_synth_C-dom"/>
</dbReference>
<dbReference type="Gene3D" id="3.40.50.20">
    <property type="match status" value="1"/>
</dbReference>
<dbReference type="CDD" id="cd08645">
    <property type="entry name" value="FMT_core_GART"/>
    <property type="match status" value="1"/>
</dbReference>
<organism evidence="21 22">
    <name type="scientific">Stichopus japonicus</name>
    <name type="common">Sea cucumber</name>
    <dbReference type="NCBI Taxonomy" id="307972"/>
    <lineage>
        <taxon>Eukaryota</taxon>
        <taxon>Metazoa</taxon>
        <taxon>Echinodermata</taxon>
        <taxon>Eleutherozoa</taxon>
        <taxon>Echinozoa</taxon>
        <taxon>Holothuroidea</taxon>
        <taxon>Aspidochirotacea</taxon>
        <taxon>Aspidochirotida</taxon>
        <taxon>Stichopodidae</taxon>
        <taxon>Apostichopus</taxon>
    </lineage>
</organism>
<keyword evidence="11 19" id="KW-0479">Metal-binding</keyword>
<dbReference type="NCBIfam" id="TIGR00877">
    <property type="entry name" value="purD"/>
    <property type="match status" value="1"/>
</dbReference>
<evidence type="ECO:0000256" key="12">
    <source>
        <dbReference type="ARBA" id="ARBA00022741"/>
    </source>
</evidence>
<comment type="similarity">
    <text evidence="5 19">In the N-terminal section; belongs to the GARS family.</text>
</comment>
<dbReference type="SUPFAM" id="SSF56059">
    <property type="entry name" value="Glutathione synthetase ATP-binding domain-like"/>
    <property type="match status" value="1"/>
</dbReference>
<dbReference type="Proteomes" id="UP000230750">
    <property type="component" value="Unassembled WGS sequence"/>
</dbReference>
<evidence type="ECO:0000256" key="1">
    <source>
        <dbReference type="ARBA" id="ARBA00001946"/>
    </source>
</evidence>
<dbReference type="FunFam" id="3.30.1490.20:FF:000006">
    <property type="entry name" value="phosphoribosylamine--glycine ligase, chloroplastic-like"/>
    <property type="match status" value="1"/>
</dbReference>
<evidence type="ECO:0000256" key="11">
    <source>
        <dbReference type="ARBA" id="ARBA00022723"/>
    </source>
</evidence>
<dbReference type="EC" id="2.1.2.2" evidence="19"/>
<keyword evidence="14 18" id="KW-0067">ATP-binding</keyword>
<dbReference type="OrthoDB" id="2018833at2759"/>
<dbReference type="EC" id="6.3.3.1" evidence="19"/>
<evidence type="ECO:0000256" key="14">
    <source>
        <dbReference type="ARBA" id="ARBA00022840"/>
    </source>
</evidence>
<dbReference type="InterPro" id="IPR011761">
    <property type="entry name" value="ATP-grasp"/>
</dbReference>
<accession>A0A2G8KU39</accession>
<dbReference type="NCBIfam" id="TIGR00878">
    <property type="entry name" value="purM"/>
    <property type="match status" value="1"/>
</dbReference>
<evidence type="ECO:0000256" key="4">
    <source>
        <dbReference type="ARBA" id="ARBA00005174"/>
    </source>
</evidence>
<dbReference type="SUPFAM" id="SSF52440">
    <property type="entry name" value="PreATP-grasp domain"/>
    <property type="match status" value="1"/>
</dbReference>
<dbReference type="GO" id="GO:0006189">
    <property type="term" value="P:'de novo' IMP biosynthetic process"/>
    <property type="evidence" value="ECO:0007669"/>
    <property type="project" value="UniProtKB-UniRule"/>
</dbReference>
<dbReference type="InterPro" id="IPR036477">
    <property type="entry name" value="Formyl_transf_N_sf"/>
</dbReference>
<dbReference type="Pfam" id="PF00551">
    <property type="entry name" value="Formyl_trans_N"/>
    <property type="match status" value="1"/>
</dbReference>
<dbReference type="Pfam" id="PF02844">
    <property type="entry name" value="GARS_N"/>
    <property type="match status" value="1"/>
</dbReference>
<dbReference type="CDD" id="cd02196">
    <property type="entry name" value="PurM"/>
    <property type="match status" value="1"/>
</dbReference>
<comment type="pathway">
    <text evidence="4 19">Purine metabolism; IMP biosynthesis via de novo pathway; N(1)-(5-phospho-D-ribosyl)glycinamide from 5-phospho-alpha-D-ribose 1-diphosphate: step 2/2.</text>
</comment>
<keyword evidence="15" id="KW-0460">Magnesium</keyword>
<keyword evidence="16 19" id="KW-0464">Manganese</keyword>
<dbReference type="Gene3D" id="3.40.50.170">
    <property type="entry name" value="Formyl transferase, N-terminal domain"/>
    <property type="match status" value="1"/>
</dbReference>
<dbReference type="Gene3D" id="3.30.1330.10">
    <property type="entry name" value="PurM-like, N-terminal domain"/>
    <property type="match status" value="1"/>
</dbReference>
<dbReference type="InterPro" id="IPR004607">
    <property type="entry name" value="GART"/>
</dbReference>
<dbReference type="FunFam" id="3.30.470.20:FF:000018">
    <property type="entry name" value="Trifunctional purine biosynthetic protein adenosine-3"/>
    <property type="match status" value="1"/>
</dbReference>
<sequence>APDGDFQQLASWCHTNQINLVVVGPESPLAAGVVDVLNAAGVPCFGPTKAAAELEASKAFSKAFMDKYEIPTAKWKTFADVKAACKHIISAPYKALVVKASGLAAGKGVVVAKTKEEACSAVQDILQDKKFGSAGETVVIEEVLEGEEVSVLAFSDGTTVACLLPAQDHKRVSDGDEGPNTGGMGAYCPYPKMNQTTLEMIKTDVIQKAVDGMQQEGRKYVGILYAGLMITVEGPKTLEFNCRFGDPETQALLPLLKSDLYRTMKACVDGQLHLEVPIFEENKSAVGVIIASGGYPGSYKKGFHIKGIPQVEKEGILVFHSGTSLKDNKVLTSGGRVLAVVSTEHDLESAAAKALYAAQKIQFDGAFHRKDIAKRGCDFLKEQRSINRLTYAGSGVNINDGNKLVKAIKPLASATTRRGCKSVIGGFGGLFDMDAAGYKDPLLVSGTDGVGTKLKIAQSYGNHSTVGQDLVAMCVNDILAHGAEALFFLDYFACGKLEVAVATDVIAGIAEGCKLAGCALLGGETAEMPGMYDSGEYDLAGFAVGAVEREALLPRTCDIQEGDVVLGVGSSGIHSNGFSLVRKIIDKEGLSLNDLCPFQEDKQLGEVLLTPTRIYSKSLLPSIRSGKVKAFSHITGGGLSENIPRVLPENVKVELDASQWTVPAVFGWLSQSGNIDEQEMSRTFNCGIGAVLIVKAENANEIQSLIEVNSETVWRIGSVKSCSKNDQQVVITGLSQALQRSYLGQILSQERRKLKVAVLISGTGTNLQALIDFTRNSMNRCDAEICLVMSNKPEVEGLAKAKRAGIPTKIISHKDFKSRVEFDMKLHQTLSDVGVDLICLAGFMRILSGEFVRKWRGALLNIHPSLLPSFPGMHAQKQAIEAGVRLSGCSVHFVVEEVDAGAIIVQKAVPVLPEDSEESLTTRIRQMEWIAYPEALQLVASGKVRYGNDGKVEWQS</sequence>
<comment type="pathway">
    <text evidence="2 19">Purine metabolism; IMP biosynthesis via de novo pathway; 5-amino-1-(5-phospho-D-ribosyl)imidazole from N(2)-formyl-N(1)-(5-phospho-D-ribosyl)glycinamide: step 2/2.</text>
</comment>
<evidence type="ECO:0000256" key="19">
    <source>
        <dbReference type="RuleBase" id="RU363089"/>
    </source>
</evidence>
<dbReference type="HAMAP" id="MF_00741">
    <property type="entry name" value="AIRS"/>
    <property type="match status" value="1"/>
</dbReference>
<dbReference type="PROSITE" id="PS50975">
    <property type="entry name" value="ATP_GRASP"/>
    <property type="match status" value="1"/>
</dbReference>
<dbReference type="InterPro" id="IPR020559">
    <property type="entry name" value="PRibGlycinamide_synth_CS"/>
</dbReference>
<dbReference type="SUPFAM" id="SSF55326">
    <property type="entry name" value="PurM N-terminal domain-like"/>
    <property type="match status" value="1"/>
</dbReference>
<dbReference type="Pfam" id="PF02769">
    <property type="entry name" value="AIRS_C"/>
    <property type="match status" value="1"/>
</dbReference>
<dbReference type="InterPro" id="IPR010918">
    <property type="entry name" value="PurM-like_C_dom"/>
</dbReference>
<comment type="caution">
    <text evidence="21">The sequence shown here is derived from an EMBL/GenBank/DDBJ whole genome shotgun (WGS) entry which is preliminary data.</text>
</comment>
<dbReference type="SUPFAM" id="SSF51246">
    <property type="entry name" value="Rudiment single hybrid motif"/>
    <property type="match status" value="1"/>
</dbReference>
<dbReference type="SMART" id="SM01210">
    <property type="entry name" value="GARS_C"/>
    <property type="match status" value="1"/>
</dbReference>
<evidence type="ECO:0000256" key="10">
    <source>
        <dbReference type="ARBA" id="ARBA00022679"/>
    </source>
</evidence>
<dbReference type="InterPro" id="IPR002376">
    <property type="entry name" value="Formyl_transf_N"/>
</dbReference>
<evidence type="ECO:0000256" key="9">
    <source>
        <dbReference type="ARBA" id="ARBA00022598"/>
    </source>
</evidence>
<dbReference type="Pfam" id="PF00586">
    <property type="entry name" value="AIRS"/>
    <property type="match status" value="1"/>
</dbReference>
<dbReference type="InterPro" id="IPR036676">
    <property type="entry name" value="PurM-like_C_sf"/>
</dbReference>
<dbReference type="FunFam" id="3.90.650.10:FF:000007">
    <property type="entry name" value="Trifunctional purine biosynthetic protein adenosine-3"/>
    <property type="match status" value="1"/>
</dbReference>
<evidence type="ECO:0000256" key="15">
    <source>
        <dbReference type="ARBA" id="ARBA00022842"/>
    </source>
</evidence>
<dbReference type="HAMAP" id="MF_00138">
    <property type="entry name" value="GARS"/>
    <property type="match status" value="1"/>
</dbReference>
<feature type="domain" description="ATP-grasp" evidence="20">
    <location>
        <begin position="62"/>
        <end position="269"/>
    </location>
</feature>
<name>A0A2G8KU39_STIJA</name>
<evidence type="ECO:0000313" key="22">
    <source>
        <dbReference type="Proteomes" id="UP000230750"/>
    </source>
</evidence>
<dbReference type="InterPro" id="IPR011054">
    <property type="entry name" value="Rudment_hybrid_motif"/>
</dbReference>
<dbReference type="FunFam" id="3.30.1330.10:FF:000001">
    <property type="entry name" value="Phosphoribosylformylglycinamidine cyclo-ligase"/>
    <property type="match status" value="1"/>
</dbReference>
<dbReference type="Gene3D" id="3.90.650.10">
    <property type="entry name" value="PurM-like C-terminal domain"/>
    <property type="match status" value="1"/>
</dbReference>
<dbReference type="InterPro" id="IPR004733">
    <property type="entry name" value="PurM_cligase"/>
</dbReference>
<dbReference type="InterPro" id="IPR020562">
    <property type="entry name" value="PRibGlycinamide_synth_N"/>
</dbReference>
<dbReference type="PANTHER" id="PTHR10520:SF12">
    <property type="entry name" value="TRIFUNCTIONAL PURINE BIOSYNTHETIC PROTEIN ADENOSINE-3"/>
    <property type="match status" value="1"/>
</dbReference>
<reference evidence="21 22" key="1">
    <citation type="journal article" date="2017" name="PLoS Biol.">
        <title>The sea cucumber genome provides insights into morphological evolution and visceral regeneration.</title>
        <authorList>
            <person name="Zhang X."/>
            <person name="Sun L."/>
            <person name="Yuan J."/>
            <person name="Sun Y."/>
            <person name="Gao Y."/>
            <person name="Zhang L."/>
            <person name="Li S."/>
            <person name="Dai H."/>
            <person name="Hamel J.F."/>
            <person name="Liu C."/>
            <person name="Yu Y."/>
            <person name="Liu S."/>
            <person name="Lin W."/>
            <person name="Guo K."/>
            <person name="Jin S."/>
            <person name="Xu P."/>
            <person name="Storey K.B."/>
            <person name="Huan P."/>
            <person name="Zhang T."/>
            <person name="Zhou Y."/>
            <person name="Zhang J."/>
            <person name="Lin C."/>
            <person name="Li X."/>
            <person name="Xing L."/>
            <person name="Huo D."/>
            <person name="Sun M."/>
            <person name="Wang L."/>
            <person name="Mercier A."/>
            <person name="Li F."/>
            <person name="Yang H."/>
            <person name="Xiang J."/>
        </authorList>
    </citation>
    <scope>NUCLEOTIDE SEQUENCE [LARGE SCALE GENOMIC DNA]</scope>
    <source>
        <strain evidence="21">Shaxun</strain>
        <tissue evidence="21">Muscle</tissue>
    </source>
</reference>
<comment type="similarity">
    <text evidence="7 19">In the central section; belongs to the AIR synthase family.</text>
</comment>
<dbReference type="AlphaFoldDB" id="A0A2G8KU39"/>
<evidence type="ECO:0000256" key="17">
    <source>
        <dbReference type="ARBA" id="ARBA00023268"/>
    </source>
</evidence>
<dbReference type="HAMAP" id="MF_01930">
    <property type="entry name" value="PurN"/>
    <property type="match status" value="1"/>
</dbReference>
<comment type="cofactor">
    <cofactor evidence="1">
        <name>Mg(2+)</name>
        <dbReference type="ChEBI" id="CHEBI:18420"/>
    </cofactor>
</comment>
<dbReference type="Pfam" id="PF01071">
    <property type="entry name" value="GARS_A"/>
    <property type="match status" value="1"/>
</dbReference>
<comment type="catalytic activity">
    <reaction evidence="19">
        <text>5-phospho-beta-D-ribosylamine + glycine + ATP = N(1)-(5-phospho-beta-D-ribosyl)glycinamide + ADP + phosphate + H(+)</text>
        <dbReference type="Rhea" id="RHEA:17453"/>
        <dbReference type="ChEBI" id="CHEBI:15378"/>
        <dbReference type="ChEBI" id="CHEBI:30616"/>
        <dbReference type="ChEBI" id="CHEBI:43474"/>
        <dbReference type="ChEBI" id="CHEBI:57305"/>
        <dbReference type="ChEBI" id="CHEBI:58681"/>
        <dbReference type="ChEBI" id="CHEBI:143788"/>
        <dbReference type="ChEBI" id="CHEBI:456216"/>
        <dbReference type="EC" id="6.3.4.13"/>
    </reaction>
</comment>
<evidence type="ECO:0000256" key="16">
    <source>
        <dbReference type="ARBA" id="ARBA00023211"/>
    </source>
</evidence>
<keyword evidence="10" id="KW-0808">Transferase</keyword>
<dbReference type="EMBL" id="MRZV01000368">
    <property type="protein sequence ID" value="PIK51511.1"/>
    <property type="molecule type" value="Genomic_DNA"/>
</dbReference>
<dbReference type="SUPFAM" id="SSF56042">
    <property type="entry name" value="PurM C-terminal domain-like"/>
    <property type="match status" value="1"/>
</dbReference>
<gene>
    <name evidence="21" type="ORF">BSL78_11583</name>
</gene>
<dbReference type="GO" id="GO:0046872">
    <property type="term" value="F:metal ion binding"/>
    <property type="evidence" value="ECO:0007669"/>
    <property type="project" value="UniProtKB-KW"/>
</dbReference>
<dbReference type="GO" id="GO:0004644">
    <property type="term" value="F:phosphoribosylglycinamide formyltransferase activity"/>
    <property type="evidence" value="ECO:0007669"/>
    <property type="project" value="UniProtKB-EC"/>
</dbReference>
<dbReference type="NCBIfam" id="TIGR00639">
    <property type="entry name" value="PurN"/>
    <property type="match status" value="1"/>
</dbReference>
<dbReference type="Gene3D" id="3.90.600.10">
    <property type="entry name" value="Phosphoribosylglycinamide synthetase, C-terminal domain"/>
    <property type="match status" value="1"/>
</dbReference>
<keyword evidence="12 18" id="KW-0547">Nucleotide-binding</keyword>
<dbReference type="EC" id="6.3.4.13" evidence="19"/>
<dbReference type="InterPro" id="IPR016188">
    <property type="entry name" value="PurM-like_N"/>
</dbReference>
<protein>
    <recommendedName>
        <fullName evidence="19">Trifunctional purine biosynthetic protein adenosine-3</fullName>
    </recommendedName>
    <domain>
        <recommendedName>
            <fullName evidence="19">Phosphoribosylamine--glycine ligase</fullName>
            <ecNumber evidence="19">6.3.4.13</ecNumber>
        </recommendedName>
        <alternativeName>
            <fullName evidence="19">Glycinamide ribonucleotide synthetase</fullName>
            <shortName evidence="19">GARS</shortName>
        </alternativeName>
        <alternativeName>
            <fullName evidence="19">Phosphoribosylglycinamide synthetase</fullName>
        </alternativeName>
    </domain>
    <domain>
        <recommendedName>
            <fullName evidence="19">Phosphoribosylformylglycinamidine cyclo-ligase</fullName>
            <ecNumber evidence="19">6.3.3.1</ecNumber>
        </recommendedName>
        <alternativeName>
            <fullName evidence="19">AIR synthase</fullName>
            <shortName evidence="19">AIRS</shortName>
        </alternativeName>
        <alternativeName>
            <fullName evidence="19">Phosphoribosyl-aminoimidazole synthetase</fullName>
        </alternativeName>
    </domain>
    <domain>
        <recommendedName>
            <fullName evidence="19">Phosphoribosylglycinamide formyltransferase</fullName>
            <ecNumber evidence="19">2.1.2.2</ecNumber>
        </recommendedName>
        <alternativeName>
            <fullName evidence="19">5'-phosphoribosylglycinamide transformylase</fullName>
        </alternativeName>
        <alternativeName>
            <fullName evidence="19">GAR transformylase</fullName>
            <shortName evidence="19">GART</shortName>
        </alternativeName>
    </domain>
</protein>
<comment type="catalytic activity">
    <reaction evidence="19">
        <text>2-formamido-N(1)-(5-O-phospho-beta-D-ribosyl)acetamidine + ATP = 5-amino-1-(5-phospho-beta-D-ribosyl)imidazole + ADP + phosphate + H(+)</text>
        <dbReference type="Rhea" id="RHEA:23032"/>
        <dbReference type="ChEBI" id="CHEBI:15378"/>
        <dbReference type="ChEBI" id="CHEBI:30616"/>
        <dbReference type="ChEBI" id="CHEBI:43474"/>
        <dbReference type="ChEBI" id="CHEBI:137981"/>
        <dbReference type="ChEBI" id="CHEBI:147287"/>
        <dbReference type="ChEBI" id="CHEBI:456216"/>
        <dbReference type="EC" id="6.3.3.1"/>
    </reaction>
</comment>
<dbReference type="PANTHER" id="PTHR10520">
    <property type="entry name" value="TRIFUNCTIONAL PURINE BIOSYNTHETIC PROTEIN ADENOSINE-3-RELATED"/>
    <property type="match status" value="1"/>
</dbReference>
<dbReference type="Pfam" id="PF02843">
    <property type="entry name" value="GARS_C"/>
    <property type="match status" value="1"/>
</dbReference>
<evidence type="ECO:0000313" key="21">
    <source>
        <dbReference type="EMBL" id="PIK51511.1"/>
    </source>
</evidence>
<dbReference type="GO" id="GO:0005829">
    <property type="term" value="C:cytosol"/>
    <property type="evidence" value="ECO:0007669"/>
    <property type="project" value="TreeGrafter"/>
</dbReference>
<dbReference type="Gene3D" id="3.30.1490.20">
    <property type="entry name" value="ATP-grasp fold, A domain"/>
    <property type="match status" value="1"/>
</dbReference>
<dbReference type="GO" id="GO:0004637">
    <property type="term" value="F:phosphoribosylamine-glycine ligase activity"/>
    <property type="evidence" value="ECO:0007669"/>
    <property type="project" value="UniProtKB-UniRule"/>
</dbReference>
<keyword evidence="9 19" id="KW-0436">Ligase</keyword>
<evidence type="ECO:0000256" key="3">
    <source>
        <dbReference type="ARBA" id="ARBA00005054"/>
    </source>
</evidence>
<comment type="subunit">
    <text evidence="8">Homodimer.</text>
</comment>
<dbReference type="InterPro" id="IPR000115">
    <property type="entry name" value="PRibGlycinamide_synth"/>
</dbReference>
<dbReference type="STRING" id="307972.A0A2G8KU39"/>
<evidence type="ECO:0000256" key="8">
    <source>
        <dbReference type="ARBA" id="ARBA00011738"/>
    </source>
</evidence>
<dbReference type="SUPFAM" id="SSF53328">
    <property type="entry name" value="Formyltransferase"/>
    <property type="match status" value="1"/>
</dbReference>
<keyword evidence="17 19" id="KW-0511">Multifunctional enzyme</keyword>
<dbReference type="FunFam" id="3.90.600.10:FF:000001">
    <property type="entry name" value="Trifunctional purine biosynthetic protein adenosine-3"/>
    <property type="match status" value="1"/>
</dbReference>
<evidence type="ECO:0000256" key="18">
    <source>
        <dbReference type="PROSITE-ProRule" id="PRU00409"/>
    </source>
</evidence>
<comment type="similarity">
    <text evidence="6 19">In the C-terminal section; belongs to the GART family.</text>
</comment>
<keyword evidence="13 19" id="KW-0658">Purine biosynthesis</keyword>
<dbReference type="InterPro" id="IPR013815">
    <property type="entry name" value="ATP_grasp_subdomain_1"/>
</dbReference>